<comment type="caution">
    <text evidence="2">The sequence shown here is derived from an EMBL/GenBank/DDBJ whole genome shotgun (WGS) entry which is preliminary data.</text>
</comment>
<feature type="signal peptide" evidence="1">
    <location>
        <begin position="1"/>
        <end position="24"/>
    </location>
</feature>
<evidence type="ECO:0000256" key="1">
    <source>
        <dbReference type="SAM" id="SignalP"/>
    </source>
</evidence>
<protein>
    <recommendedName>
        <fullName evidence="4">Interleukin-4</fullName>
    </recommendedName>
</protein>
<dbReference type="SUPFAM" id="SSF47266">
    <property type="entry name" value="4-helical cytokines"/>
    <property type="match status" value="1"/>
</dbReference>
<sequence length="137" mass="15519">MGINMQPSMRTFLLLALTLVAVNGSKPKVEKILLMETIENVDKILQDRSERSEKILNQFVTDTFPSGSCSKETLCRAAMVLKSTHLNQTVLHRNLYAYAIYTGHQNCSVPASVKHPMKEFLTKIKKCCQLRNNVHVK</sequence>
<gene>
    <name evidence="2" type="ORF">R3I93_015657</name>
</gene>
<dbReference type="InterPro" id="IPR009079">
    <property type="entry name" value="4_helix_cytokine-like_core"/>
</dbReference>
<organism evidence="2 3">
    <name type="scientific">Phoxinus phoxinus</name>
    <name type="common">Eurasian minnow</name>
    <dbReference type="NCBI Taxonomy" id="58324"/>
    <lineage>
        <taxon>Eukaryota</taxon>
        <taxon>Metazoa</taxon>
        <taxon>Chordata</taxon>
        <taxon>Craniata</taxon>
        <taxon>Vertebrata</taxon>
        <taxon>Euteleostomi</taxon>
        <taxon>Actinopterygii</taxon>
        <taxon>Neopterygii</taxon>
        <taxon>Teleostei</taxon>
        <taxon>Ostariophysi</taxon>
        <taxon>Cypriniformes</taxon>
        <taxon>Leuciscidae</taxon>
        <taxon>Phoxininae</taxon>
        <taxon>Phoxinus</taxon>
    </lineage>
</organism>
<dbReference type="Proteomes" id="UP001364617">
    <property type="component" value="Unassembled WGS sequence"/>
</dbReference>
<evidence type="ECO:0000313" key="3">
    <source>
        <dbReference type="Proteomes" id="UP001364617"/>
    </source>
</evidence>
<dbReference type="AlphaFoldDB" id="A0AAN9CPG1"/>
<feature type="chain" id="PRO_5042859102" description="Interleukin-4" evidence="1">
    <location>
        <begin position="25"/>
        <end position="137"/>
    </location>
</feature>
<proteinExistence type="predicted"/>
<reference evidence="2 3" key="1">
    <citation type="submission" date="2024-02" db="EMBL/GenBank/DDBJ databases">
        <title>Chromosome-level genome assembly of the Eurasian Minnow (Phoxinus phoxinus).</title>
        <authorList>
            <person name="Oriowo T.O."/>
            <person name="Martin S."/>
            <person name="Stange M."/>
            <person name="Chrysostomakis Y."/>
            <person name="Brown T."/>
            <person name="Winkler S."/>
            <person name="Kukowka S."/>
            <person name="Myers E.W."/>
            <person name="Bohne A."/>
        </authorList>
    </citation>
    <scope>NUCLEOTIDE SEQUENCE [LARGE SCALE GENOMIC DNA]</scope>
    <source>
        <strain evidence="2">ZFMK-TIS-60720</strain>
        <tissue evidence="2">Whole Organism</tissue>
    </source>
</reference>
<evidence type="ECO:0008006" key="4">
    <source>
        <dbReference type="Google" id="ProtNLM"/>
    </source>
</evidence>
<keyword evidence="3" id="KW-1185">Reference proteome</keyword>
<keyword evidence="1" id="KW-0732">Signal</keyword>
<evidence type="ECO:0000313" key="2">
    <source>
        <dbReference type="EMBL" id="KAK7141576.1"/>
    </source>
</evidence>
<dbReference type="Gene3D" id="1.20.1250.10">
    <property type="match status" value="1"/>
</dbReference>
<accession>A0AAN9CPG1</accession>
<name>A0AAN9CPG1_9TELE</name>
<dbReference type="EMBL" id="JAYKXH010000016">
    <property type="protein sequence ID" value="KAK7141576.1"/>
    <property type="molecule type" value="Genomic_DNA"/>
</dbReference>